<evidence type="ECO:0000313" key="2">
    <source>
        <dbReference type="EMBL" id="KAF9690332.1"/>
    </source>
</evidence>
<proteinExistence type="predicted"/>
<evidence type="ECO:0000313" key="3">
    <source>
        <dbReference type="Proteomes" id="UP000657918"/>
    </source>
</evidence>
<accession>A0A835TNE0</accession>
<comment type="caution">
    <text evidence="2">The sequence shown here is derived from an EMBL/GenBank/DDBJ whole genome shotgun (WGS) entry which is preliminary data.</text>
</comment>
<organism evidence="2 3">
    <name type="scientific">Salix dunnii</name>
    <dbReference type="NCBI Taxonomy" id="1413687"/>
    <lineage>
        <taxon>Eukaryota</taxon>
        <taxon>Viridiplantae</taxon>
        <taxon>Streptophyta</taxon>
        <taxon>Embryophyta</taxon>
        <taxon>Tracheophyta</taxon>
        <taxon>Spermatophyta</taxon>
        <taxon>Magnoliopsida</taxon>
        <taxon>eudicotyledons</taxon>
        <taxon>Gunneridae</taxon>
        <taxon>Pentapetalae</taxon>
        <taxon>rosids</taxon>
        <taxon>fabids</taxon>
        <taxon>Malpighiales</taxon>
        <taxon>Salicaceae</taxon>
        <taxon>Saliceae</taxon>
        <taxon>Salix</taxon>
    </lineage>
</organism>
<name>A0A835TNE0_9ROSI</name>
<keyword evidence="3" id="KW-1185">Reference proteome</keyword>
<protein>
    <submittedName>
        <fullName evidence="2">Uncharacterized protein</fullName>
    </submittedName>
</protein>
<reference evidence="2 3" key="1">
    <citation type="submission" date="2020-10" db="EMBL/GenBank/DDBJ databases">
        <title>Plant Genome Project.</title>
        <authorList>
            <person name="Zhang R.-G."/>
        </authorList>
    </citation>
    <scope>NUCLEOTIDE SEQUENCE [LARGE SCALE GENOMIC DNA]</scope>
    <source>
        <strain evidence="2">FAFU-HL-1</strain>
        <tissue evidence="2">Leaf</tissue>
    </source>
</reference>
<gene>
    <name evidence="2" type="ORF">SADUNF_Sadunf01G0184500</name>
</gene>
<keyword evidence="1" id="KW-0812">Transmembrane</keyword>
<dbReference type="Proteomes" id="UP000657918">
    <property type="component" value="Unassembled WGS sequence"/>
</dbReference>
<dbReference type="AlphaFoldDB" id="A0A835TNE0"/>
<dbReference type="OrthoDB" id="10551236at2759"/>
<feature type="transmembrane region" description="Helical" evidence="1">
    <location>
        <begin position="53"/>
        <end position="72"/>
    </location>
</feature>
<keyword evidence="1" id="KW-1133">Transmembrane helix</keyword>
<sequence length="139" mass="16215">MISTDVSLILIWHESQFIGDIVEEVGKKLDSTALLAPYIDWHRHRMLLKKTKMIVHILSKIGVLMILFGLYLNMKICTPRCWDLERFWYTTPDRRDQESFWCRSPEPWDTCSSVDEMVKDCGIGLPQSAGTVVIVLMRR</sequence>
<evidence type="ECO:0000256" key="1">
    <source>
        <dbReference type="SAM" id="Phobius"/>
    </source>
</evidence>
<dbReference type="EMBL" id="JADGMS010000001">
    <property type="protein sequence ID" value="KAF9690332.1"/>
    <property type="molecule type" value="Genomic_DNA"/>
</dbReference>
<keyword evidence="1" id="KW-0472">Membrane</keyword>